<accession>A0A317G230</accession>
<name>A0A317G230_BUTFI</name>
<dbReference type="EMBL" id="NXNG01000001">
    <property type="protein sequence ID" value="PWT26452.1"/>
    <property type="molecule type" value="Genomic_DNA"/>
</dbReference>
<proteinExistence type="predicted"/>
<reference evidence="1 2" key="1">
    <citation type="submission" date="2017-09" db="EMBL/GenBank/DDBJ databases">
        <title>High-quality draft genome sequence of Butyrivibrio fibrisolvens INBov1, isolated from cow rumen.</title>
        <authorList>
            <person name="Rodriguez Hernaez J."/>
            <person name="Rivarola M."/>
            <person name="Paniego N."/>
            <person name="Cravero S."/>
            <person name="Ceron Cucchi M."/>
            <person name="Martinez M.C."/>
        </authorList>
    </citation>
    <scope>NUCLEOTIDE SEQUENCE [LARGE SCALE GENOMIC DNA]</scope>
    <source>
        <strain evidence="1 2">INBov1</strain>
    </source>
</reference>
<dbReference type="InterPro" id="IPR005358">
    <property type="entry name" value="Puta_zinc/iron-chelating_dom"/>
</dbReference>
<evidence type="ECO:0008006" key="3">
    <source>
        <dbReference type="Google" id="ProtNLM"/>
    </source>
</evidence>
<keyword evidence="2" id="KW-1185">Reference proteome</keyword>
<dbReference type="Proteomes" id="UP000245488">
    <property type="component" value="Chromosome"/>
</dbReference>
<dbReference type="Pfam" id="PF03692">
    <property type="entry name" value="CxxCxxCC"/>
    <property type="match status" value="1"/>
</dbReference>
<dbReference type="PANTHER" id="PTHR35866">
    <property type="entry name" value="PUTATIVE-RELATED"/>
    <property type="match status" value="1"/>
</dbReference>
<comment type="caution">
    <text evidence="1">The sequence shown here is derived from an EMBL/GenBank/DDBJ whole genome shotgun (WGS) entry which is preliminary data.</text>
</comment>
<gene>
    <name evidence="1" type="ORF">CPT75_04620</name>
</gene>
<protein>
    <recommendedName>
        <fullName evidence="3">YkgJ family cysteine cluster protein</fullName>
    </recommendedName>
</protein>
<organism evidence="1 2">
    <name type="scientific">Butyrivibrio fibrisolvens</name>
    <dbReference type="NCBI Taxonomy" id="831"/>
    <lineage>
        <taxon>Bacteria</taxon>
        <taxon>Bacillati</taxon>
        <taxon>Bacillota</taxon>
        <taxon>Clostridia</taxon>
        <taxon>Lachnospirales</taxon>
        <taxon>Lachnospiraceae</taxon>
        <taxon>Butyrivibrio</taxon>
    </lineage>
</organism>
<dbReference type="AlphaFoldDB" id="A0A317G230"/>
<sequence length="244" mass="28672">MPLRMNIIDLYKRFLTMLRDVNFEDISDGFVYKPDDLVNVGCNECMGCSDCCRITGDSIILDPYDIYNLCKGLGRSFADMMEKEIEIRLVDNLILPNLITYDEDHPDKEEKCAFLNDENRCTVHAFRPGFCRLFPMGRLYDENGMHYFLQVNECTRPGSQRYPVKLRDWIGIENLAQYEKFVVSWHDFCKKMGEALTKVPEPKRTNTARYILQVFYVEPYKVGMSFWDQFDRRLAEVSARLGIR</sequence>
<dbReference type="PANTHER" id="PTHR35866:SF1">
    <property type="entry name" value="YKGJ FAMILY CYSTEINE CLUSTER PROTEIN"/>
    <property type="match status" value="1"/>
</dbReference>
<evidence type="ECO:0000313" key="2">
    <source>
        <dbReference type="Proteomes" id="UP000245488"/>
    </source>
</evidence>
<evidence type="ECO:0000313" key="1">
    <source>
        <dbReference type="EMBL" id="PWT26452.1"/>
    </source>
</evidence>